<organism evidence="2 3">
    <name type="scientific">Mytilus edulis</name>
    <name type="common">Blue mussel</name>
    <dbReference type="NCBI Taxonomy" id="6550"/>
    <lineage>
        <taxon>Eukaryota</taxon>
        <taxon>Metazoa</taxon>
        <taxon>Spiralia</taxon>
        <taxon>Lophotrochozoa</taxon>
        <taxon>Mollusca</taxon>
        <taxon>Bivalvia</taxon>
        <taxon>Autobranchia</taxon>
        <taxon>Pteriomorphia</taxon>
        <taxon>Mytilida</taxon>
        <taxon>Mytiloidea</taxon>
        <taxon>Mytilidae</taxon>
        <taxon>Mytilinae</taxon>
        <taxon>Mytilus</taxon>
    </lineage>
</organism>
<reference evidence="2" key="1">
    <citation type="submission" date="2021-03" db="EMBL/GenBank/DDBJ databases">
        <authorList>
            <person name="Bekaert M."/>
        </authorList>
    </citation>
    <scope>NUCLEOTIDE SEQUENCE</scope>
</reference>
<evidence type="ECO:0000313" key="2">
    <source>
        <dbReference type="EMBL" id="CAG2198351.1"/>
    </source>
</evidence>
<feature type="region of interest" description="Disordered" evidence="1">
    <location>
        <begin position="1"/>
        <end position="34"/>
    </location>
</feature>
<accession>A0A8S3QUJ9</accession>
<comment type="caution">
    <text evidence="2">The sequence shown here is derived from an EMBL/GenBank/DDBJ whole genome shotgun (WGS) entry which is preliminary data.</text>
</comment>
<name>A0A8S3QUJ9_MYTED</name>
<feature type="region of interest" description="Disordered" evidence="1">
    <location>
        <begin position="49"/>
        <end position="69"/>
    </location>
</feature>
<evidence type="ECO:0000313" key="3">
    <source>
        <dbReference type="Proteomes" id="UP000683360"/>
    </source>
</evidence>
<dbReference type="Proteomes" id="UP000683360">
    <property type="component" value="Unassembled WGS sequence"/>
</dbReference>
<gene>
    <name evidence="2" type="ORF">MEDL_13096</name>
</gene>
<keyword evidence="3" id="KW-1185">Reference proteome</keyword>
<feature type="compositionally biased region" description="Polar residues" evidence="1">
    <location>
        <begin position="49"/>
        <end position="63"/>
    </location>
</feature>
<feature type="compositionally biased region" description="Polar residues" evidence="1">
    <location>
        <begin position="22"/>
        <end position="34"/>
    </location>
</feature>
<dbReference type="AlphaFoldDB" id="A0A8S3QUJ9"/>
<evidence type="ECO:0000256" key="1">
    <source>
        <dbReference type="SAM" id="MobiDB-lite"/>
    </source>
</evidence>
<sequence length="167" mass="18979">MFKKGHIPYSKGKRRSKKDNSPRNPNWFQPGTSGKSRILKSVEIPDTSVASTSYTRQSLQTPHTGGMTDRVCRLRPKEAADQQKEETRIALPKWIWVDKDFFMNFFPNLINTSCNEHKTLSPSCPKFQVKYCDPENLGPCLHVKLKCITCGYIVNGMKLSKEIPTGS</sequence>
<protein>
    <submittedName>
        <fullName evidence="2">Uncharacterized protein</fullName>
    </submittedName>
</protein>
<proteinExistence type="predicted"/>
<feature type="compositionally biased region" description="Basic residues" evidence="1">
    <location>
        <begin position="1"/>
        <end position="17"/>
    </location>
</feature>
<dbReference type="EMBL" id="CAJPWZ010000676">
    <property type="protein sequence ID" value="CAG2198351.1"/>
    <property type="molecule type" value="Genomic_DNA"/>
</dbReference>